<keyword evidence="2" id="KW-1185">Reference proteome</keyword>
<protein>
    <submittedName>
        <fullName evidence="1">Uncharacterized protein</fullName>
    </submittedName>
</protein>
<dbReference type="EMBL" id="VORO01000005">
    <property type="protein sequence ID" value="TXD89827.1"/>
    <property type="molecule type" value="Genomic_DNA"/>
</dbReference>
<reference evidence="1 2" key="1">
    <citation type="submission" date="2019-08" db="EMBL/GenBank/DDBJ databases">
        <title>Genomes of Subsaximicrobium wynnwilliamsii strains.</title>
        <authorList>
            <person name="Bowman J.P."/>
        </authorList>
    </citation>
    <scope>NUCLEOTIDE SEQUENCE [LARGE SCALE GENOMIC DNA]</scope>
    <source>
        <strain evidence="1 2">2-80-2</strain>
    </source>
</reference>
<dbReference type="Proteomes" id="UP000321578">
    <property type="component" value="Unassembled WGS sequence"/>
</dbReference>
<proteinExistence type="predicted"/>
<comment type="caution">
    <text evidence="1">The sequence shown here is derived from an EMBL/GenBank/DDBJ whole genome shotgun (WGS) entry which is preliminary data.</text>
</comment>
<evidence type="ECO:0000313" key="2">
    <source>
        <dbReference type="Proteomes" id="UP000321578"/>
    </source>
</evidence>
<dbReference type="RefSeq" id="WP_147085771.1">
    <property type="nucleotide sequence ID" value="NZ_VORM01000005.1"/>
</dbReference>
<accession>A0A5C6ZMF3</accession>
<dbReference type="AlphaFoldDB" id="A0A5C6ZMF3"/>
<evidence type="ECO:0000313" key="1">
    <source>
        <dbReference type="EMBL" id="TXD89827.1"/>
    </source>
</evidence>
<organism evidence="1 2">
    <name type="scientific">Subsaximicrobium wynnwilliamsii</name>
    <dbReference type="NCBI Taxonomy" id="291179"/>
    <lineage>
        <taxon>Bacteria</taxon>
        <taxon>Pseudomonadati</taxon>
        <taxon>Bacteroidota</taxon>
        <taxon>Flavobacteriia</taxon>
        <taxon>Flavobacteriales</taxon>
        <taxon>Flavobacteriaceae</taxon>
        <taxon>Subsaximicrobium</taxon>
    </lineage>
</organism>
<name>A0A5C6ZMF3_9FLAO</name>
<gene>
    <name evidence="1" type="ORF">ESY86_06390</name>
</gene>
<dbReference type="OrthoDB" id="1467641at2"/>
<sequence>MDTDDLSTEAYKGIIIESEKFNRDLTLQFGVLASACKDEEDYLNKSEQLISELRSCDKEDLIYIFFGNLPDIKSLNLTLDRITENIDSVRKTPKEQRHYEF</sequence>